<dbReference type="Pfam" id="PF02557">
    <property type="entry name" value="VanY"/>
    <property type="match status" value="1"/>
</dbReference>
<dbReference type="GeneID" id="78228116"/>
<keyword evidence="1" id="KW-0812">Transmembrane</keyword>
<dbReference type="eggNOG" id="COG1876">
    <property type="taxonomic scope" value="Bacteria"/>
</dbReference>
<protein>
    <recommendedName>
        <fullName evidence="2">D-alanyl-D-alanine carboxypeptidase-like core domain-containing protein</fullName>
    </recommendedName>
</protein>
<proteinExistence type="predicted"/>
<dbReference type="AlphaFoldDB" id="E7GCN9"/>
<evidence type="ECO:0000259" key="2">
    <source>
        <dbReference type="Pfam" id="PF02557"/>
    </source>
</evidence>
<dbReference type="RefSeq" id="WP_008789619.1">
    <property type="nucleotide sequence ID" value="NZ_AKCB01000001.1"/>
</dbReference>
<feature type="domain" description="D-alanyl-D-alanine carboxypeptidase-like core" evidence="2">
    <location>
        <begin position="292"/>
        <end position="359"/>
    </location>
</feature>
<dbReference type="GO" id="GO:0006508">
    <property type="term" value="P:proteolysis"/>
    <property type="evidence" value="ECO:0007669"/>
    <property type="project" value="InterPro"/>
</dbReference>
<evidence type="ECO:0000313" key="4">
    <source>
        <dbReference type="Proteomes" id="UP000003157"/>
    </source>
</evidence>
<dbReference type="PROSITE" id="PS51257">
    <property type="entry name" value="PROKAR_LIPOPROTEIN"/>
    <property type="match status" value="1"/>
</dbReference>
<keyword evidence="1" id="KW-0472">Membrane</keyword>
<keyword evidence="1" id="KW-1133">Transmembrane helix</keyword>
<evidence type="ECO:0000313" key="3">
    <source>
        <dbReference type="EMBL" id="EFW04248.1"/>
    </source>
</evidence>
<dbReference type="Gene3D" id="3.30.1380.10">
    <property type="match status" value="1"/>
</dbReference>
<dbReference type="STRING" id="100884.GCA_000269565_00184"/>
<dbReference type="OrthoDB" id="9792074at2"/>
<gene>
    <name evidence="3" type="ORF">HMPREF9488_02531</name>
</gene>
<keyword evidence="4" id="KW-1185">Reference proteome</keyword>
<comment type="caution">
    <text evidence="3">The sequence shown here is derived from an EMBL/GenBank/DDBJ whole genome shotgun (WGS) entry which is preliminary data.</text>
</comment>
<organism evidence="3 4">
    <name type="scientific">Coprobacillus cateniformis</name>
    <dbReference type="NCBI Taxonomy" id="100884"/>
    <lineage>
        <taxon>Bacteria</taxon>
        <taxon>Bacillati</taxon>
        <taxon>Bacillota</taxon>
        <taxon>Erysipelotrichia</taxon>
        <taxon>Erysipelotrichales</taxon>
        <taxon>Coprobacillaceae</taxon>
        <taxon>Coprobacillus</taxon>
    </lineage>
</organism>
<sequence>MKIKTWHLFFVIIVLFGCSFYIVNLKFDKFYRVNGINNDNRVLIEKYLDKDEQTYLIDNQISIELFIDYLEFDDFHLQNYQYYNYLKESGRYKKTSEILDVANSLVTRLSYLYKDSAMNQAKLLIDRSLEMVFLSEENFRFDYIDLYTDLKPLYASQDYSYIEDAETYVQRFGEMGIDDFDDVKETMHMMTQAYSKDALADILKKELPHNVQIVYNPNDLSTLVDHNHYIGKYEPTGLLLVQDIPRIRYAIYLQSDAYNALVKMYQDLSKKHSGFLLREGYIGAQSLKADEVGYTEEQLGLTIEVAQSQIPYKDFDNTDISKWLQEHAYEYGFILRYPKEKASITNHTYDPHIYRYVGKGLAKSLHESDLTLEEYQSQNK</sequence>
<name>E7GCN9_9FIRM</name>
<dbReference type="InterPro" id="IPR052179">
    <property type="entry name" value="DD-CPase-like"/>
</dbReference>
<dbReference type="CDD" id="cd14852">
    <property type="entry name" value="LD-carboxypeptidase"/>
    <property type="match status" value="1"/>
</dbReference>
<evidence type="ECO:0000256" key="1">
    <source>
        <dbReference type="SAM" id="Phobius"/>
    </source>
</evidence>
<dbReference type="EMBL" id="ADKX01000039">
    <property type="protein sequence ID" value="EFW04248.1"/>
    <property type="molecule type" value="Genomic_DNA"/>
</dbReference>
<feature type="transmembrane region" description="Helical" evidence="1">
    <location>
        <begin position="6"/>
        <end position="23"/>
    </location>
</feature>
<dbReference type="InterPro" id="IPR009045">
    <property type="entry name" value="Zn_M74/Hedgehog-like"/>
</dbReference>
<dbReference type="PANTHER" id="PTHR34385:SF1">
    <property type="entry name" value="PEPTIDOGLYCAN L-ALANYL-D-GLUTAMATE ENDOPEPTIDASE CWLK"/>
    <property type="match status" value="1"/>
</dbReference>
<dbReference type="PANTHER" id="PTHR34385">
    <property type="entry name" value="D-ALANYL-D-ALANINE CARBOXYPEPTIDASE"/>
    <property type="match status" value="1"/>
</dbReference>
<dbReference type="InterPro" id="IPR003709">
    <property type="entry name" value="VanY-like_core_dom"/>
</dbReference>
<dbReference type="Proteomes" id="UP000003157">
    <property type="component" value="Unassembled WGS sequence"/>
</dbReference>
<accession>E7GCN9</accession>
<dbReference type="InterPro" id="IPR058193">
    <property type="entry name" value="VanY/YodJ_core_dom"/>
</dbReference>
<dbReference type="HOGENOM" id="CLU_727062_0_0_9"/>
<reference evidence="3 4" key="1">
    <citation type="submission" date="2010-12" db="EMBL/GenBank/DDBJ databases">
        <title>The Genome Sequence of Coprobacillus sp. strain 29_1.</title>
        <authorList>
            <consortium name="The Broad Institute Genome Sequencing Platform"/>
            <person name="Earl A."/>
            <person name="Ward D."/>
            <person name="Feldgarden M."/>
            <person name="Gevers D."/>
            <person name="Daigneault M."/>
            <person name="Sibley C.D."/>
            <person name="White A."/>
            <person name="Strauss J."/>
            <person name="Allen-Vercoe E."/>
            <person name="Young S.K."/>
            <person name="Zeng Q."/>
            <person name="Gargeya S."/>
            <person name="Fitzgerald M."/>
            <person name="Haas B."/>
            <person name="Abouelleil A."/>
            <person name="Alvarado L."/>
            <person name="Arachchi H.M."/>
            <person name="Berlin A."/>
            <person name="Brown A."/>
            <person name="Chapman S.B."/>
            <person name="Chen Z."/>
            <person name="Dunbar C."/>
            <person name="Freedman E."/>
            <person name="Gearin G."/>
            <person name="Gellesch M."/>
            <person name="Goldberg J."/>
            <person name="Griggs A."/>
            <person name="Gujja S."/>
            <person name="Heilman E."/>
            <person name="Heiman D."/>
            <person name="Howarth C."/>
            <person name="Larson L."/>
            <person name="Lui A."/>
            <person name="MacDonald P.J.P."/>
            <person name="Mehta T."/>
            <person name="Montmayeur A."/>
            <person name="Murphy C."/>
            <person name="Neiman D."/>
            <person name="Pearson M."/>
            <person name="Priest M."/>
            <person name="Roberts A."/>
            <person name="Saif S."/>
            <person name="Shea T."/>
            <person name="Shenoy N."/>
            <person name="Sisk P."/>
            <person name="Stolte C."/>
            <person name="Sykes S."/>
            <person name="White J."/>
            <person name="Yandava C."/>
            <person name="Nusbaum C."/>
            <person name="Birren B."/>
        </authorList>
    </citation>
    <scope>NUCLEOTIDE SEQUENCE [LARGE SCALE GENOMIC DNA]</scope>
    <source>
        <strain evidence="3 4">29_1</strain>
    </source>
</reference>
<dbReference type="GO" id="GO:0008233">
    <property type="term" value="F:peptidase activity"/>
    <property type="evidence" value="ECO:0007669"/>
    <property type="project" value="InterPro"/>
</dbReference>
<dbReference type="SUPFAM" id="SSF55166">
    <property type="entry name" value="Hedgehog/DD-peptidase"/>
    <property type="match status" value="1"/>
</dbReference>